<dbReference type="EMBL" id="VITO01000006">
    <property type="protein sequence ID" value="TWB27663.1"/>
    <property type="molecule type" value="Genomic_DNA"/>
</dbReference>
<dbReference type="AlphaFoldDB" id="A0A560G189"/>
<evidence type="ECO:0000313" key="3">
    <source>
        <dbReference type="Proteomes" id="UP000316545"/>
    </source>
</evidence>
<evidence type="ECO:0000259" key="1">
    <source>
        <dbReference type="PROSITE" id="PS50995"/>
    </source>
</evidence>
<proteinExistence type="predicted"/>
<feature type="domain" description="HTH marR-type" evidence="1">
    <location>
        <begin position="11"/>
        <end position="143"/>
    </location>
</feature>
<dbReference type="SMART" id="SM00347">
    <property type="entry name" value="HTH_MARR"/>
    <property type="match status" value="1"/>
</dbReference>
<dbReference type="PANTHER" id="PTHR33164">
    <property type="entry name" value="TRANSCRIPTIONAL REGULATOR, MARR FAMILY"/>
    <property type="match status" value="1"/>
</dbReference>
<dbReference type="Gene3D" id="1.10.10.10">
    <property type="entry name" value="Winged helix-like DNA-binding domain superfamily/Winged helix DNA-binding domain"/>
    <property type="match status" value="1"/>
</dbReference>
<accession>A0A560G189</accession>
<dbReference type="PRINTS" id="PR00598">
    <property type="entry name" value="HTHMARR"/>
</dbReference>
<dbReference type="Pfam" id="PF12802">
    <property type="entry name" value="MarR_2"/>
    <property type="match status" value="1"/>
</dbReference>
<keyword evidence="2" id="KW-0238">DNA-binding</keyword>
<reference evidence="2 3" key="1">
    <citation type="submission" date="2019-06" db="EMBL/GenBank/DDBJ databases">
        <title>Genomic Encyclopedia of Type Strains, Phase IV (KMG-V): Genome sequencing to study the core and pangenomes of soil and plant-associated prokaryotes.</title>
        <authorList>
            <person name="Whitman W."/>
        </authorList>
    </citation>
    <scope>NUCLEOTIDE SEQUENCE [LARGE SCALE GENOMIC DNA]</scope>
    <source>
        <strain evidence="2 3">BR 11865</strain>
    </source>
</reference>
<dbReference type="GO" id="GO:0003700">
    <property type="term" value="F:DNA-binding transcription factor activity"/>
    <property type="evidence" value="ECO:0007669"/>
    <property type="project" value="InterPro"/>
</dbReference>
<dbReference type="PANTHER" id="PTHR33164:SF43">
    <property type="entry name" value="HTH-TYPE TRANSCRIPTIONAL REPRESSOR YETL"/>
    <property type="match status" value="1"/>
</dbReference>
<dbReference type="InterPro" id="IPR036388">
    <property type="entry name" value="WH-like_DNA-bd_sf"/>
</dbReference>
<dbReference type="SUPFAM" id="SSF46785">
    <property type="entry name" value="Winged helix' DNA-binding domain"/>
    <property type="match status" value="1"/>
</dbReference>
<dbReference type="Proteomes" id="UP000316545">
    <property type="component" value="Unassembled WGS sequence"/>
</dbReference>
<sequence>MPSGDTPSDLHAHLGYWLRMVSNAVSQSFARAVEARGVTVAEWVLLRVLYDVERLAPSALAERMGMTKGAISKLADRLVEKGLVRREANLEDRRGQTLALEPAARSLVPLLAELADRNDAAFFNGLSPSERAQLKGLLHKIASKHKLNTAPID</sequence>
<keyword evidence="3" id="KW-1185">Reference proteome</keyword>
<protein>
    <submittedName>
        <fullName evidence="2">DNA-binding MarR family transcriptional regulator</fullName>
    </submittedName>
</protein>
<organism evidence="2 3">
    <name type="scientific">Nitrospirillum amazonense</name>
    <dbReference type="NCBI Taxonomy" id="28077"/>
    <lineage>
        <taxon>Bacteria</taxon>
        <taxon>Pseudomonadati</taxon>
        <taxon>Pseudomonadota</taxon>
        <taxon>Alphaproteobacteria</taxon>
        <taxon>Rhodospirillales</taxon>
        <taxon>Azospirillaceae</taxon>
        <taxon>Nitrospirillum</taxon>
    </lineage>
</organism>
<dbReference type="InterPro" id="IPR039422">
    <property type="entry name" value="MarR/SlyA-like"/>
</dbReference>
<comment type="caution">
    <text evidence="2">The sequence shown here is derived from an EMBL/GenBank/DDBJ whole genome shotgun (WGS) entry which is preliminary data.</text>
</comment>
<dbReference type="GO" id="GO:0003677">
    <property type="term" value="F:DNA binding"/>
    <property type="evidence" value="ECO:0007669"/>
    <property type="project" value="UniProtKB-KW"/>
</dbReference>
<dbReference type="InterPro" id="IPR000835">
    <property type="entry name" value="HTH_MarR-typ"/>
</dbReference>
<dbReference type="InterPro" id="IPR036390">
    <property type="entry name" value="WH_DNA-bd_sf"/>
</dbReference>
<evidence type="ECO:0000313" key="2">
    <source>
        <dbReference type="EMBL" id="TWB27663.1"/>
    </source>
</evidence>
<dbReference type="GO" id="GO:0006950">
    <property type="term" value="P:response to stress"/>
    <property type="evidence" value="ECO:0007669"/>
    <property type="project" value="TreeGrafter"/>
</dbReference>
<name>A0A560G189_9PROT</name>
<dbReference type="PROSITE" id="PS50995">
    <property type="entry name" value="HTH_MARR_2"/>
    <property type="match status" value="1"/>
</dbReference>
<gene>
    <name evidence="2" type="ORF">FBZ88_106126</name>
</gene>